<protein>
    <submittedName>
        <fullName evidence="4">Uncharacterized protein</fullName>
    </submittedName>
</protein>
<dbReference type="WBParaSite" id="ACRNAN_scaffold139.g11550.t1">
    <property type="protein sequence ID" value="ACRNAN_scaffold139.g11550.t1"/>
    <property type="gene ID" value="ACRNAN_scaffold139.g11550"/>
</dbReference>
<dbReference type="Proteomes" id="UP000887540">
    <property type="component" value="Unplaced"/>
</dbReference>
<keyword evidence="1" id="KW-0732">Signal</keyword>
<dbReference type="GO" id="GO:0030431">
    <property type="term" value="P:sleep"/>
    <property type="evidence" value="ECO:0007669"/>
    <property type="project" value="InterPro"/>
</dbReference>
<evidence type="ECO:0000256" key="2">
    <source>
        <dbReference type="ARBA" id="ARBA00023180"/>
    </source>
</evidence>
<dbReference type="PANTHER" id="PTHR33562">
    <property type="entry name" value="ATILLA, ISOFORM B-RELATED-RELATED"/>
    <property type="match status" value="1"/>
</dbReference>
<name>A0A914CTP8_9BILA</name>
<evidence type="ECO:0000313" key="4">
    <source>
        <dbReference type="WBParaSite" id="ACRNAN_scaffold139.g11550.t1"/>
    </source>
</evidence>
<dbReference type="InterPro" id="IPR031424">
    <property type="entry name" value="QVR-like"/>
</dbReference>
<evidence type="ECO:0000313" key="3">
    <source>
        <dbReference type="Proteomes" id="UP000887540"/>
    </source>
</evidence>
<dbReference type="Pfam" id="PF17064">
    <property type="entry name" value="QVR"/>
    <property type="match status" value="1"/>
</dbReference>
<reference evidence="4" key="1">
    <citation type="submission" date="2022-11" db="UniProtKB">
        <authorList>
            <consortium name="WormBaseParasite"/>
        </authorList>
    </citation>
    <scope>IDENTIFICATION</scope>
</reference>
<dbReference type="InterPro" id="IPR050975">
    <property type="entry name" value="Sleep_regulator"/>
</dbReference>
<proteinExistence type="predicted"/>
<sequence length="244" mass="25604">MLFLDNCLDTTKIAEANSGIPQGQCSGPCVEATYLINGIYAIVRGCYATLMQGTSQSISINSTGESCLYYTTKATNAITNTQGGAPASISGPVTVAVRFCNSIDNCNALLSAAAVDSTKYSTGDLKNCQAQTSITCYACSHFINGKCTKDPSATCQGSWCTKVEGKINGEKVVTRGCAPINPLTISDQFCVPRNVDTAVSQIGSNLTLSYDATQCFCNKDRCNGVESTVLSLGAIVMSIILLSQ</sequence>
<accession>A0A914CTP8</accession>
<evidence type="ECO:0000256" key="1">
    <source>
        <dbReference type="ARBA" id="ARBA00022729"/>
    </source>
</evidence>
<dbReference type="AlphaFoldDB" id="A0A914CTP8"/>
<dbReference type="GO" id="GO:0032222">
    <property type="term" value="P:regulation of synaptic transmission, cholinergic"/>
    <property type="evidence" value="ECO:0007669"/>
    <property type="project" value="InterPro"/>
</dbReference>
<organism evidence="3 4">
    <name type="scientific">Acrobeloides nanus</name>
    <dbReference type="NCBI Taxonomy" id="290746"/>
    <lineage>
        <taxon>Eukaryota</taxon>
        <taxon>Metazoa</taxon>
        <taxon>Ecdysozoa</taxon>
        <taxon>Nematoda</taxon>
        <taxon>Chromadorea</taxon>
        <taxon>Rhabditida</taxon>
        <taxon>Tylenchina</taxon>
        <taxon>Cephalobomorpha</taxon>
        <taxon>Cephaloboidea</taxon>
        <taxon>Cephalobidae</taxon>
        <taxon>Acrobeloides</taxon>
    </lineage>
</organism>
<keyword evidence="2" id="KW-0325">Glycoprotein</keyword>
<keyword evidence="3" id="KW-1185">Reference proteome</keyword>